<keyword evidence="8" id="KW-1185">Reference proteome</keyword>
<evidence type="ECO:0000256" key="2">
    <source>
        <dbReference type="ARBA" id="ARBA00018339"/>
    </source>
</evidence>
<dbReference type="Proteomes" id="UP001420932">
    <property type="component" value="Unassembled WGS sequence"/>
</dbReference>
<evidence type="ECO:0000256" key="5">
    <source>
        <dbReference type="PIRNR" id="PIRNR017302"/>
    </source>
</evidence>
<feature type="region of interest" description="Disordered" evidence="6">
    <location>
        <begin position="187"/>
        <end position="249"/>
    </location>
</feature>
<comment type="function">
    <text evidence="5">May play a role in ribosome biogenesis.</text>
</comment>
<proteinExistence type="inferred from homology"/>
<feature type="compositionally biased region" description="Basic and acidic residues" evidence="6">
    <location>
        <begin position="104"/>
        <end position="121"/>
    </location>
</feature>
<dbReference type="EMBL" id="JBBNAF010000007">
    <property type="protein sequence ID" value="KAK9127300.1"/>
    <property type="molecule type" value="Genomic_DNA"/>
</dbReference>
<gene>
    <name evidence="7" type="ORF">Syun_016097</name>
</gene>
<feature type="compositionally biased region" description="Basic and acidic residues" evidence="6">
    <location>
        <begin position="233"/>
        <end position="249"/>
    </location>
</feature>
<dbReference type="AlphaFoldDB" id="A0AAP0P3K1"/>
<evidence type="ECO:0000313" key="7">
    <source>
        <dbReference type="EMBL" id="KAK9127300.1"/>
    </source>
</evidence>
<feature type="compositionally biased region" description="Basic and acidic residues" evidence="6">
    <location>
        <begin position="131"/>
        <end position="140"/>
    </location>
</feature>
<evidence type="ECO:0000256" key="6">
    <source>
        <dbReference type="SAM" id="MobiDB-lite"/>
    </source>
</evidence>
<evidence type="ECO:0000256" key="3">
    <source>
        <dbReference type="ARBA" id="ARBA00022517"/>
    </source>
</evidence>
<evidence type="ECO:0000313" key="8">
    <source>
        <dbReference type="Proteomes" id="UP001420932"/>
    </source>
</evidence>
<dbReference type="PANTHER" id="PTHR14211">
    <property type="entry name" value="GLIOMA SUPPRESSOR CANDIDATE REGION GENE 2"/>
    <property type="match status" value="1"/>
</dbReference>
<dbReference type="GO" id="GO:0006364">
    <property type="term" value="P:rRNA processing"/>
    <property type="evidence" value="ECO:0007669"/>
    <property type="project" value="TreeGrafter"/>
</dbReference>
<name>A0AAP0P3K1_9MAGN</name>
<dbReference type="GO" id="GO:0000027">
    <property type="term" value="P:ribosomal large subunit assembly"/>
    <property type="evidence" value="ECO:0007669"/>
    <property type="project" value="UniProtKB-UniRule"/>
</dbReference>
<sequence length="409" mass="46281">MFQWPAKSSRKGKKAWRANISTADIDAYFERSTKDALSGGSLVDLPSDSLFFVDKSSDFSVKRKIEKRREKTLHCDSVLQRNSFVQAVPSSKLKKSKKRKKNISKVESESKDAVEAIEKEQVSASGMSDIWDDKGEDDLKVKKKPKPSIIPAVEVEPLGCSFNPPHEAHQDSLARAVAEEMQKIYKDELGPQPVPHIDHSEAMDEEDMLFLDVDDQDDDKDEDNSENNGTDTVPDKRSSRPKTRVELNHKARVKEQLRAEAEAKKMEELSKEIDSVSDILQEIAKEDEEKQQRHIRRVVAKQERLKSGPPRLGKHKFQPLPPQVLLSEEISGSLRKLKGCCTLARDRFKSLEKRGLVVPSVRVKRIALVSSRRVLFAFAFSKGEIHIEALDDGDPDDTDDYVILLDSQL</sequence>
<accession>A0AAP0P3K1</accession>
<feature type="region of interest" description="Disordered" evidence="6">
    <location>
        <begin position="90"/>
        <end position="145"/>
    </location>
</feature>
<comment type="similarity">
    <text evidence="1 5">Belongs to the NOP53 family.</text>
</comment>
<dbReference type="PANTHER" id="PTHR14211:SF7">
    <property type="entry name" value="RIBOSOME BIOGENESIS PROTEIN NOP53"/>
    <property type="match status" value="1"/>
</dbReference>
<keyword evidence="3 5" id="KW-0690">Ribosome biogenesis</keyword>
<dbReference type="GO" id="GO:0008097">
    <property type="term" value="F:5S rRNA binding"/>
    <property type="evidence" value="ECO:0007669"/>
    <property type="project" value="TreeGrafter"/>
</dbReference>
<organism evidence="7 8">
    <name type="scientific">Stephania yunnanensis</name>
    <dbReference type="NCBI Taxonomy" id="152371"/>
    <lineage>
        <taxon>Eukaryota</taxon>
        <taxon>Viridiplantae</taxon>
        <taxon>Streptophyta</taxon>
        <taxon>Embryophyta</taxon>
        <taxon>Tracheophyta</taxon>
        <taxon>Spermatophyta</taxon>
        <taxon>Magnoliopsida</taxon>
        <taxon>Ranunculales</taxon>
        <taxon>Menispermaceae</taxon>
        <taxon>Menispermoideae</taxon>
        <taxon>Cissampelideae</taxon>
        <taxon>Stephania</taxon>
    </lineage>
</organism>
<comment type="subcellular location">
    <subcellularLocation>
        <location evidence="5">Nucleus</location>
        <location evidence="5">Nucleolus</location>
    </subcellularLocation>
    <subcellularLocation>
        <location evidence="5">Nucleus</location>
        <location evidence="5">Nucleoplasm</location>
    </subcellularLocation>
</comment>
<comment type="caution">
    <text evidence="7">The sequence shown here is derived from an EMBL/GenBank/DDBJ whole genome shotgun (WGS) entry which is preliminary data.</text>
</comment>
<protein>
    <recommendedName>
        <fullName evidence="2 5">Ribosome biogenesis protein NOP53</fullName>
    </recommendedName>
</protein>
<dbReference type="GO" id="GO:0005654">
    <property type="term" value="C:nucleoplasm"/>
    <property type="evidence" value="ECO:0007669"/>
    <property type="project" value="UniProtKB-SubCell"/>
</dbReference>
<reference evidence="7 8" key="1">
    <citation type="submission" date="2024-01" db="EMBL/GenBank/DDBJ databases">
        <title>Genome assemblies of Stephania.</title>
        <authorList>
            <person name="Yang L."/>
        </authorList>
    </citation>
    <scope>NUCLEOTIDE SEQUENCE [LARGE SCALE GENOMIC DNA]</scope>
    <source>
        <strain evidence="7">YNDBR</strain>
        <tissue evidence="7">Leaf</tissue>
    </source>
</reference>
<dbReference type="GO" id="GO:0005730">
    <property type="term" value="C:nucleolus"/>
    <property type="evidence" value="ECO:0007669"/>
    <property type="project" value="UniProtKB-SubCell"/>
</dbReference>
<evidence type="ECO:0000256" key="4">
    <source>
        <dbReference type="ARBA" id="ARBA00023242"/>
    </source>
</evidence>
<evidence type="ECO:0000256" key="1">
    <source>
        <dbReference type="ARBA" id="ARBA00008838"/>
    </source>
</evidence>
<feature type="compositionally biased region" description="Basic residues" evidence="6">
    <location>
        <begin position="92"/>
        <end position="103"/>
    </location>
</feature>
<dbReference type="Pfam" id="PF07767">
    <property type="entry name" value="Nop53"/>
    <property type="match status" value="1"/>
</dbReference>
<keyword evidence="4 5" id="KW-0539">Nucleus</keyword>
<dbReference type="InterPro" id="IPR011687">
    <property type="entry name" value="Nop53/GLTSCR2"/>
</dbReference>
<dbReference type="PIRSF" id="PIRSF017302">
    <property type="entry name" value="Gltscr2"/>
    <property type="match status" value="1"/>
</dbReference>
<feature type="compositionally biased region" description="Acidic residues" evidence="6">
    <location>
        <begin position="203"/>
        <end position="225"/>
    </location>
</feature>